<dbReference type="OrthoDB" id="9809379at2"/>
<dbReference type="InterPro" id="IPR052381">
    <property type="entry name" value="AAA_domain_protein"/>
</dbReference>
<dbReference type="InterPro" id="IPR003959">
    <property type="entry name" value="ATPase_AAA_core"/>
</dbReference>
<dbReference type="Pfam" id="PF00004">
    <property type="entry name" value="AAA"/>
    <property type="match status" value="1"/>
</dbReference>
<gene>
    <name evidence="7" type="ORF">AS188_03905</name>
    <name evidence="8" type="ORF">KFL01_23890</name>
</gene>
<sequence length="570" mass="61538">MQDVAGPARRARPSFRDTLGLLFKARFPVLYIESFEETRVLREISAIASDAEHVRTPRPVWTWSATQGLVDPEGKIPSGTNDAAKALERVLKHEEPGVFVFRDLHAHLGDGTGRPADVAVTRRIRDIAEAFQTGTAARVLVLVSPVLRIPPELEKDITIVDFPLPDETEIRQLLDAMIDTNASGGRIRVEVDEAGRERLAQAAMGLTLHEAANAFARAMVNNGVLANEDVQVVLEEKRQTIRKSGLLEFVPADVDLADVGGLQNLKRWLGKRDNSWMAAAADYGLPAPKGVLMTGVPGCGKSLTAKAVASAWSLPLLRLDIGKVFAGLVGSSEQNMRNAIRSAEATVPCVLWIDEIEKGFSGAAGNAGDSGTSSRVFGSFLSWMQEKSAPVFVIATANNVDVLPPEFLRKGRFDEIFFVDLPTAAERCDVWRLHLHKRLGNGNVATGLTIDDALTSRLADVTEGYSGAEIEHAVIAGLFDAFSERRPLTEEDLFRAVENMVPLSITQAEQIRAIRAWAAVRAVAATAGEDRTGYGVETPPGPDGPDEAGTTSTGTVVELPLSRGGRLVDF</sequence>
<dbReference type="Gene3D" id="1.10.8.60">
    <property type="match status" value="1"/>
</dbReference>
<dbReference type="SUPFAM" id="SSF52540">
    <property type="entry name" value="P-loop containing nucleoside triphosphate hydrolases"/>
    <property type="match status" value="2"/>
</dbReference>
<dbReference type="AlphaFoldDB" id="A0A0U3HE03"/>
<name>A0A0U3HE03_9MICC</name>
<dbReference type="Proteomes" id="UP000321155">
    <property type="component" value="Unassembled WGS sequence"/>
</dbReference>
<feature type="region of interest" description="Disordered" evidence="5">
    <location>
        <begin position="531"/>
        <end position="553"/>
    </location>
</feature>
<dbReference type="STRING" id="446860.AS188_03905"/>
<evidence type="ECO:0000256" key="1">
    <source>
        <dbReference type="ARBA" id="ARBA00022741"/>
    </source>
</evidence>
<protein>
    <recommendedName>
        <fullName evidence="4">Uncharacterized AAA domain-containing protein ycf46</fullName>
    </recommendedName>
</protein>
<dbReference type="EMBL" id="BJZR01000083">
    <property type="protein sequence ID" value="GEO93083.1"/>
    <property type="molecule type" value="Genomic_DNA"/>
</dbReference>
<keyword evidence="1" id="KW-0547">Nucleotide-binding</keyword>
<evidence type="ECO:0000256" key="2">
    <source>
        <dbReference type="ARBA" id="ARBA00022840"/>
    </source>
</evidence>
<reference evidence="7 9" key="1">
    <citation type="submission" date="2015-11" db="EMBL/GenBank/DDBJ databases">
        <title>Complete Genome Sequence of Kocuria flava strain HO-9041.</title>
        <authorList>
            <person name="Zhou M."/>
            <person name="Dai J."/>
        </authorList>
    </citation>
    <scope>NUCLEOTIDE SEQUENCE [LARGE SCALE GENOMIC DNA]</scope>
    <source>
        <strain evidence="7 9">HO-9041</strain>
    </source>
</reference>
<evidence type="ECO:0000256" key="5">
    <source>
        <dbReference type="SAM" id="MobiDB-lite"/>
    </source>
</evidence>
<dbReference type="KEGG" id="kfv:AS188_03905"/>
<evidence type="ECO:0000259" key="6">
    <source>
        <dbReference type="SMART" id="SM00382"/>
    </source>
</evidence>
<evidence type="ECO:0000256" key="4">
    <source>
        <dbReference type="ARBA" id="ARBA00040480"/>
    </source>
</evidence>
<feature type="domain" description="AAA+ ATPase" evidence="6">
    <location>
        <begin position="287"/>
        <end position="423"/>
    </location>
</feature>
<evidence type="ECO:0000313" key="9">
    <source>
        <dbReference type="Proteomes" id="UP000057181"/>
    </source>
</evidence>
<dbReference type="Gene3D" id="3.40.50.300">
    <property type="entry name" value="P-loop containing nucleotide triphosphate hydrolases"/>
    <property type="match status" value="1"/>
</dbReference>
<dbReference type="CDD" id="cd19507">
    <property type="entry name" value="RecA-like_Ycf46-like"/>
    <property type="match status" value="1"/>
</dbReference>
<dbReference type="PANTHER" id="PTHR42960">
    <property type="entry name" value="YCF46 PROTEIN"/>
    <property type="match status" value="1"/>
</dbReference>
<dbReference type="GO" id="GO:0016887">
    <property type="term" value="F:ATP hydrolysis activity"/>
    <property type="evidence" value="ECO:0007669"/>
    <property type="project" value="InterPro"/>
</dbReference>
<dbReference type="SMART" id="SM00382">
    <property type="entry name" value="AAA"/>
    <property type="match status" value="1"/>
</dbReference>
<comment type="similarity">
    <text evidence="3">Belongs to the AAA ATPase family. Highly divergent.</text>
</comment>
<dbReference type="PANTHER" id="PTHR42960:SF1">
    <property type="entry name" value="YCF46 PROTEIN"/>
    <property type="match status" value="1"/>
</dbReference>
<dbReference type="EMBL" id="CP013254">
    <property type="protein sequence ID" value="ALU39032.1"/>
    <property type="molecule type" value="Genomic_DNA"/>
</dbReference>
<evidence type="ECO:0000256" key="3">
    <source>
        <dbReference type="ARBA" id="ARBA00038088"/>
    </source>
</evidence>
<dbReference type="InterPro" id="IPR003593">
    <property type="entry name" value="AAA+_ATPase"/>
</dbReference>
<reference evidence="8 10" key="2">
    <citation type="submission" date="2019-07" db="EMBL/GenBank/DDBJ databases">
        <title>Whole genome shotgun sequence of Kocuria flava NBRC 107626.</title>
        <authorList>
            <person name="Hosoyama A."/>
            <person name="Uohara A."/>
            <person name="Ohji S."/>
            <person name="Ichikawa N."/>
        </authorList>
    </citation>
    <scope>NUCLEOTIDE SEQUENCE [LARGE SCALE GENOMIC DNA]</scope>
    <source>
        <strain evidence="8 10">NBRC 107626</strain>
    </source>
</reference>
<evidence type="ECO:0000313" key="10">
    <source>
        <dbReference type="Proteomes" id="UP000321155"/>
    </source>
</evidence>
<accession>A0A0U3HE03</accession>
<evidence type="ECO:0000313" key="8">
    <source>
        <dbReference type="EMBL" id="GEO93083.1"/>
    </source>
</evidence>
<dbReference type="RefSeq" id="WP_058857744.1">
    <property type="nucleotide sequence ID" value="NZ_BJZR01000083.1"/>
</dbReference>
<dbReference type="GO" id="GO:0005524">
    <property type="term" value="F:ATP binding"/>
    <property type="evidence" value="ECO:0007669"/>
    <property type="project" value="UniProtKB-KW"/>
</dbReference>
<dbReference type="InterPro" id="IPR027417">
    <property type="entry name" value="P-loop_NTPase"/>
</dbReference>
<dbReference type="Proteomes" id="UP000057181">
    <property type="component" value="Chromosome"/>
</dbReference>
<keyword evidence="10" id="KW-1185">Reference proteome</keyword>
<evidence type="ECO:0000313" key="7">
    <source>
        <dbReference type="EMBL" id="ALU39032.1"/>
    </source>
</evidence>
<proteinExistence type="inferred from homology"/>
<organism evidence="7 9">
    <name type="scientific">Kocuria flava</name>
    <dbReference type="NCBI Taxonomy" id="446860"/>
    <lineage>
        <taxon>Bacteria</taxon>
        <taxon>Bacillati</taxon>
        <taxon>Actinomycetota</taxon>
        <taxon>Actinomycetes</taxon>
        <taxon>Micrococcales</taxon>
        <taxon>Micrococcaceae</taxon>
        <taxon>Kocuria</taxon>
    </lineage>
</organism>
<keyword evidence="2" id="KW-0067">ATP-binding</keyword>